<sequence length="146" mass="17255">MNKVLKIGLIGILLLGLVLIRFYEHELFSDPLLEFYSSEFSYAQAPDFDVMQVLGSTSWRFLLNSIISIAIIGIVFPYRKTVLFAAVFYALAYLILTLLFWFFINDMERENFLTIFYIRRFLIQPIFVLVLLPAFYYQKYSVKEKD</sequence>
<dbReference type="EMBL" id="APLF01000018">
    <property type="protein sequence ID" value="EMY80129.1"/>
    <property type="molecule type" value="Genomic_DNA"/>
</dbReference>
<dbReference type="PATRIC" id="fig|1189619.4.peg.2705"/>
<dbReference type="eggNOG" id="ENOG5032VBG">
    <property type="taxonomic scope" value="Bacteria"/>
</dbReference>
<evidence type="ECO:0000256" key="1">
    <source>
        <dbReference type="SAM" id="Phobius"/>
    </source>
</evidence>
<feature type="transmembrane region" description="Helical" evidence="1">
    <location>
        <begin position="116"/>
        <end position="137"/>
    </location>
</feature>
<accession>N1WSM0</accession>
<dbReference type="NCBIfam" id="TIGR04127">
    <property type="entry name" value="flavo_near_exo"/>
    <property type="match status" value="1"/>
</dbReference>
<dbReference type="InterPro" id="IPR026414">
    <property type="entry name" value="ExosoTase_F-assoc_memb"/>
</dbReference>
<feature type="transmembrane region" description="Helical" evidence="1">
    <location>
        <begin position="58"/>
        <end position="76"/>
    </location>
</feature>
<dbReference type="STRING" id="1189619.pgond44_13112"/>
<dbReference type="AlphaFoldDB" id="N1WSM0"/>
<keyword evidence="1" id="KW-0472">Membrane</keyword>
<comment type="caution">
    <text evidence="2">The sequence shown here is derived from an EMBL/GenBank/DDBJ whole genome shotgun (WGS) entry which is preliminary data.</text>
</comment>
<dbReference type="Proteomes" id="UP000012317">
    <property type="component" value="Unassembled WGS sequence"/>
</dbReference>
<feature type="transmembrane region" description="Helical" evidence="1">
    <location>
        <begin position="83"/>
        <end position="104"/>
    </location>
</feature>
<feature type="transmembrane region" description="Helical" evidence="1">
    <location>
        <begin position="7"/>
        <end position="23"/>
    </location>
</feature>
<keyword evidence="1" id="KW-1133">Transmembrane helix</keyword>
<organism evidence="2 3">
    <name type="scientific">Psychroflexus gondwanensis ACAM 44</name>
    <dbReference type="NCBI Taxonomy" id="1189619"/>
    <lineage>
        <taxon>Bacteria</taxon>
        <taxon>Pseudomonadati</taxon>
        <taxon>Bacteroidota</taxon>
        <taxon>Flavobacteriia</taxon>
        <taxon>Flavobacteriales</taxon>
        <taxon>Flavobacteriaceae</taxon>
        <taxon>Psychroflexus</taxon>
    </lineage>
</organism>
<gene>
    <name evidence="2" type="ORF">pgond44_13112</name>
</gene>
<evidence type="ECO:0000313" key="2">
    <source>
        <dbReference type="EMBL" id="EMY80129.1"/>
    </source>
</evidence>
<protein>
    <submittedName>
        <fullName evidence="2">Exosortase F-associated protein</fullName>
    </submittedName>
</protein>
<proteinExistence type="predicted"/>
<evidence type="ECO:0000313" key="3">
    <source>
        <dbReference type="Proteomes" id="UP000012317"/>
    </source>
</evidence>
<name>N1WSM0_9FLAO</name>
<keyword evidence="3" id="KW-1185">Reference proteome</keyword>
<keyword evidence="1" id="KW-0812">Transmembrane</keyword>
<dbReference type="RefSeq" id="WP_003443533.1">
    <property type="nucleotide sequence ID" value="NZ_APLF01000018.1"/>
</dbReference>
<reference evidence="2 3" key="1">
    <citation type="journal article" date="2014" name="Genome Biol. Evol.">
        <title>Extensive gene acquisition in the extremely psychrophilic bacterial species Psychroflexus torquis and the link to sea-ice ecosystem specialism.</title>
        <authorList>
            <person name="Feng S."/>
            <person name="Powell S.M."/>
            <person name="Wilson R."/>
            <person name="Bowman J.P."/>
        </authorList>
    </citation>
    <scope>NUCLEOTIDE SEQUENCE [LARGE SCALE GENOMIC DNA]</scope>
    <source>
        <strain evidence="2 3">ACAM 44</strain>
    </source>
</reference>